<dbReference type="RefSeq" id="WP_078217524.1">
    <property type="nucleotide sequence ID" value="NZ_MUXZ01000004.1"/>
</dbReference>
<sequence>MNAKLIKLIFATFISSILSVFSSFFLARLLSVEERGEFQLFLSLINYITIIASGGLGFSIALSIKNKHYLNWEKYLAYSIIFSIVIALITNLIVYSNFYIILVINVIFLIISNYTLELSKIDHNLKLYQYLNIQQPLLSSLLYFIVYYLYGEQSIKLIVNIYTAIMFLQIAFCIYFLAKMDKRFKAELVIPLDKQFVRKNWFKQNLLQVFGATSANLDKFIIASFLGNYVLGLYAIGVIFEALITRFTNMLSDYYYSGLINKLNRLKIIVILIALASFATIFIIPFIADKLVTIAFGKKYLDIAPLLVFFFINSILSGMSWILTQKMLILGKQILVITRQLVSMIIFVIGFFLFRHLEIYGVVYALLLASISRLLISIFYHYKFKLVDE</sequence>
<protein>
    <submittedName>
        <fullName evidence="7">Polysaccharide biosynthesis protein</fullName>
    </submittedName>
</protein>
<keyword evidence="4 6" id="KW-1133">Transmembrane helix</keyword>
<reference evidence="7 8" key="1">
    <citation type="submission" date="2018-06" db="EMBL/GenBank/DDBJ databases">
        <authorList>
            <consortium name="Pathogen Informatics"/>
            <person name="Doyle S."/>
        </authorList>
    </citation>
    <scope>NUCLEOTIDE SEQUENCE [LARGE SCALE GENOMIC DNA]</scope>
    <source>
        <strain evidence="7 8">NCTC1659</strain>
    </source>
</reference>
<evidence type="ECO:0000313" key="8">
    <source>
        <dbReference type="Proteomes" id="UP000254329"/>
    </source>
</evidence>
<evidence type="ECO:0000256" key="3">
    <source>
        <dbReference type="ARBA" id="ARBA00022692"/>
    </source>
</evidence>
<keyword evidence="2" id="KW-1003">Cell membrane</keyword>
<keyword evidence="8" id="KW-1185">Reference proteome</keyword>
<feature type="transmembrane region" description="Helical" evidence="6">
    <location>
        <begin position="128"/>
        <end position="151"/>
    </location>
</feature>
<feature type="transmembrane region" description="Helical" evidence="6">
    <location>
        <begin position="334"/>
        <end position="354"/>
    </location>
</feature>
<feature type="transmembrane region" description="Helical" evidence="6">
    <location>
        <begin position="361"/>
        <end position="382"/>
    </location>
</feature>
<keyword evidence="5 6" id="KW-0472">Membrane</keyword>
<proteinExistence type="predicted"/>
<dbReference type="STRING" id="733.B0186_01000"/>
<dbReference type="Proteomes" id="UP000254329">
    <property type="component" value="Unassembled WGS sequence"/>
</dbReference>
<evidence type="ECO:0000256" key="1">
    <source>
        <dbReference type="ARBA" id="ARBA00004651"/>
    </source>
</evidence>
<dbReference type="EMBL" id="UGHF01000001">
    <property type="protein sequence ID" value="STO60421.1"/>
    <property type="molecule type" value="Genomic_DNA"/>
</dbReference>
<name>A0A1V4B3K9_9PAST</name>
<dbReference type="PANTHER" id="PTHR30250:SF11">
    <property type="entry name" value="O-ANTIGEN TRANSPORTER-RELATED"/>
    <property type="match status" value="1"/>
</dbReference>
<dbReference type="GO" id="GO:0005886">
    <property type="term" value="C:plasma membrane"/>
    <property type="evidence" value="ECO:0007669"/>
    <property type="project" value="UniProtKB-SubCell"/>
</dbReference>
<comment type="subcellular location">
    <subcellularLocation>
        <location evidence="1">Cell membrane</location>
        <topology evidence="1">Multi-pass membrane protein</topology>
    </subcellularLocation>
</comment>
<feature type="transmembrane region" description="Helical" evidence="6">
    <location>
        <begin position="38"/>
        <end position="63"/>
    </location>
</feature>
<feature type="transmembrane region" description="Helical" evidence="6">
    <location>
        <begin position="229"/>
        <end position="248"/>
    </location>
</feature>
<feature type="transmembrane region" description="Helical" evidence="6">
    <location>
        <begin position="268"/>
        <end position="288"/>
    </location>
</feature>
<evidence type="ECO:0000256" key="5">
    <source>
        <dbReference type="ARBA" id="ARBA00023136"/>
    </source>
</evidence>
<feature type="transmembrane region" description="Helical" evidence="6">
    <location>
        <begin position="75"/>
        <end position="93"/>
    </location>
</feature>
<feature type="transmembrane region" description="Helical" evidence="6">
    <location>
        <begin position="157"/>
        <end position="178"/>
    </location>
</feature>
<dbReference type="AlphaFoldDB" id="A0A1V4B3K9"/>
<evidence type="ECO:0000256" key="6">
    <source>
        <dbReference type="SAM" id="Phobius"/>
    </source>
</evidence>
<evidence type="ECO:0000256" key="2">
    <source>
        <dbReference type="ARBA" id="ARBA00022475"/>
    </source>
</evidence>
<feature type="transmembrane region" description="Helical" evidence="6">
    <location>
        <begin position="5"/>
        <end position="26"/>
    </location>
</feature>
<organism evidence="7 8">
    <name type="scientific">Canicola haemoglobinophilus</name>
    <dbReference type="NCBI Taxonomy" id="733"/>
    <lineage>
        <taxon>Bacteria</taxon>
        <taxon>Pseudomonadati</taxon>
        <taxon>Pseudomonadota</taxon>
        <taxon>Gammaproteobacteria</taxon>
        <taxon>Pasteurellales</taxon>
        <taxon>Pasteurellaceae</taxon>
        <taxon>Canicola</taxon>
    </lineage>
</organism>
<evidence type="ECO:0000256" key="4">
    <source>
        <dbReference type="ARBA" id="ARBA00022989"/>
    </source>
</evidence>
<gene>
    <name evidence="7" type="ORF">NCTC1659_01710</name>
</gene>
<evidence type="ECO:0000313" key="7">
    <source>
        <dbReference type="EMBL" id="STO60421.1"/>
    </source>
</evidence>
<dbReference type="PANTHER" id="PTHR30250">
    <property type="entry name" value="PST FAMILY PREDICTED COLANIC ACID TRANSPORTER"/>
    <property type="match status" value="1"/>
</dbReference>
<feature type="transmembrane region" description="Helical" evidence="6">
    <location>
        <begin position="300"/>
        <end position="322"/>
    </location>
</feature>
<accession>A0A1V4B3K9</accession>
<dbReference type="InterPro" id="IPR050833">
    <property type="entry name" value="Poly_Biosynth_Transport"/>
</dbReference>
<keyword evidence="3 6" id="KW-0812">Transmembrane</keyword>